<proteinExistence type="predicted"/>
<name>A0A3B0UCU6_9ZZZZ</name>
<protein>
    <submittedName>
        <fullName evidence="1">Uncharacterized protein</fullName>
    </submittedName>
</protein>
<evidence type="ECO:0000313" key="1">
    <source>
        <dbReference type="EMBL" id="VAW26133.1"/>
    </source>
</evidence>
<dbReference type="EMBL" id="UOER01000557">
    <property type="protein sequence ID" value="VAW26133.1"/>
    <property type="molecule type" value="Genomic_DNA"/>
</dbReference>
<feature type="non-terminal residue" evidence="1">
    <location>
        <position position="51"/>
    </location>
</feature>
<accession>A0A3B0UCU6</accession>
<dbReference type="AlphaFoldDB" id="A0A3B0UCU6"/>
<sequence length="51" mass="5679">MKHLKIAFLALLLIVSYSNVNAQDKENPWMLNFGTNAIDISTSSDAKSGYF</sequence>
<organism evidence="1">
    <name type="scientific">hydrothermal vent metagenome</name>
    <dbReference type="NCBI Taxonomy" id="652676"/>
    <lineage>
        <taxon>unclassified sequences</taxon>
        <taxon>metagenomes</taxon>
        <taxon>ecological metagenomes</taxon>
    </lineage>
</organism>
<gene>
    <name evidence="1" type="ORF">MNBD_BACTEROID04-771</name>
</gene>
<reference evidence="1" key="1">
    <citation type="submission" date="2018-06" db="EMBL/GenBank/DDBJ databases">
        <authorList>
            <person name="Zhirakovskaya E."/>
        </authorList>
    </citation>
    <scope>NUCLEOTIDE SEQUENCE</scope>
</reference>